<dbReference type="PROSITE" id="PS51450">
    <property type="entry name" value="LRR"/>
    <property type="match status" value="7"/>
</dbReference>
<proteinExistence type="inferred from homology"/>
<dbReference type="SMART" id="SM00369">
    <property type="entry name" value="LRR_TYP"/>
    <property type="match status" value="6"/>
</dbReference>
<dbReference type="OrthoDB" id="266138at2759"/>
<gene>
    <name evidence="7" type="ORF">CVT24_006687</name>
</gene>
<sequence>MNSTMDTEDSQTQVKNETIEVAGSNEKSRSHPSARVVLPTAEEVDTDEEGEEEEHAGGDFLADFPDETEELELLHSRIGSLDELRLPRFAPSLRRLCLRQNFISTLDPQTFHQLTKLEDLDLYDNKIKQLGDALDQCKSLKTLDLSFNLLKSVPDRLEFLTSLNTIYFVQNKISKITGFASCTSLRSLELGGNRIRKIEYLDSLVNLEELWLGKNKIVKLENLQNLKKLRILSIQSNRITKLEGLDNLSELSELYLSHNGIERLEGLENNKKLTTLDVGNNFIPAIENISHLTHLEELWVFEWPFLLTFMLKMQQMNGNKIPDLRSLETELGGMKSLATLYLEHNPCQTNDMTGYRRKISIALPQLKQIDATYTRAAVDLKAELSRQEVEFAKAKAAGKSTSSAGGATRPEKKPTVWARQNKGVASRASRDVELEEISKPTLESARAVLERKAKIYEKLRKGKTGGLSDKQYDSLLVDFDSAPSLSRYYEDEDDEDESANVPIAPLEDDPVVEYEDEFGRLRTARRSEVPRDLLRHTEPDEDEELVIRNPVNHFPVYQPSEERLANIAKAEAESFAPLNVHYDASREVRAKGAGFYQFSGDEETRKLQMNQLNAAREETARTREELGAEDVRPGDIEGMRERGTALSNSQSKAIEKRKRDIEERRKMIEAKRRKLGSGTEEETANIHPDKATLPQNRTANVSKASSRLIASEENTTTSQNNPDPFAALETRSFSNLPSEASGKKSAAVDPFASLDIQQAPKSSNTQPLEADRFLAELEREFIGSRTKQNR</sequence>
<dbReference type="PANTHER" id="PTHR45973:SF23">
    <property type="entry name" value="PROTEIN PHOSPHATASE 1 REGULATORY SUBUNIT 7"/>
    <property type="match status" value="1"/>
</dbReference>
<dbReference type="Pfam" id="PF12799">
    <property type="entry name" value="LRR_4"/>
    <property type="match status" value="2"/>
</dbReference>
<protein>
    <recommendedName>
        <fullName evidence="9">U2A'/phosphoprotein 32 family A C-terminal domain-containing protein</fullName>
    </recommendedName>
</protein>
<dbReference type="Gene3D" id="3.80.10.10">
    <property type="entry name" value="Ribonuclease Inhibitor"/>
    <property type="match status" value="2"/>
</dbReference>
<evidence type="ECO:0000256" key="3">
    <source>
        <dbReference type="ARBA" id="ARBA00022737"/>
    </source>
</evidence>
<dbReference type="STRING" id="181874.A0A409YRX7"/>
<feature type="compositionally biased region" description="Acidic residues" evidence="6">
    <location>
        <begin position="42"/>
        <end position="54"/>
    </location>
</feature>
<dbReference type="InterPro" id="IPR001611">
    <property type="entry name" value="Leu-rich_rpt"/>
</dbReference>
<dbReference type="InterPro" id="IPR025875">
    <property type="entry name" value="Leu-rich_rpt_4"/>
</dbReference>
<organism evidence="7 8">
    <name type="scientific">Panaeolus cyanescens</name>
    <dbReference type="NCBI Taxonomy" id="181874"/>
    <lineage>
        <taxon>Eukaryota</taxon>
        <taxon>Fungi</taxon>
        <taxon>Dikarya</taxon>
        <taxon>Basidiomycota</taxon>
        <taxon>Agaricomycotina</taxon>
        <taxon>Agaricomycetes</taxon>
        <taxon>Agaricomycetidae</taxon>
        <taxon>Agaricales</taxon>
        <taxon>Agaricineae</taxon>
        <taxon>Galeropsidaceae</taxon>
        <taxon>Panaeolus</taxon>
    </lineage>
</organism>
<dbReference type="Pfam" id="PF13300">
    <property type="entry name" value="DUF4078"/>
    <property type="match status" value="1"/>
</dbReference>
<keyword evidence="4" id="KW-0539">Nucleus</keyword>
<feature type="compositionally biased region" description="Polar residues" evidence="6">
    <location>
        <begin position="712"/>
        <end position="722"/>
    </location>
</feature>
<feature type="compositionally biased region" description="Polar residues" evidence="6">
    <location>
        <begin position="1"/>
        <end position="16"/>
    </location>
</feature>
<evidence type="ECO:0008006" key="9">
    <source>
        <dbReference type="Google" id="ProtNLM"/>
    </source>
</evidence>
<feature type="compositionally biased region" description="Low complexity" evidence="6">
    <location>
        <begin position="395"/>
        <end position="408"/>
    </location>
</feature>
<dbReference type="EMBL" id="NHTK01000761">
    <property type="protein sequence ID" value="PPR05748.1"/>
    <property type="molecule type" value="Genomic_DNA"/>
</dbReference>
<dbReference type="Pfam" id="PF13855">
    <property type="entry name" value="LRR_8"/>
    <property type="match status" value="1"/>
</dbReference>
<dbReference type="InterPro" id="IPR003591">
    <property type="entry name" value="Leu-rich_rpt_typical-subtyp"/>
</dbReference>
<dbReference type="AlphaFoldDB" id="A0A409YRX7"/>
<comment type="caution">
    <text evidence="7">The sequence shown here is derived from an EMBL/GenBank/DDBJ whole genome shotgun (WGS) entry which is preliminary data.</text>
</comment>
<name>A0A409YRX7_9AGAR</name>
<evidence type="ECO:0000256" key="6">
    <source>
        <dbReference type="SAM" id="MobiDB-lite"/>
    </source>
</evidence>
<dbReference type="GO" id="GO:0005634">
    <property type="term" value="C:nucleus"/>
    <property type="evidence" value="ECO:0007669"/>
    <property type="project" value="UniProtKB-SubCell"/>
</dbReference>
<evidence type="ECO:0000256" key="1">
    <source>
        <dbReference type="ARBA" id="ARBA00004123"/>
    </source>
</evidence>
<evidence type="ECO:0000256" key="4">
    <source>
        <dbReference type="ARBA" id="ARBA00023242"/>
    </source>
</evidence>
<dbReference type="SUPFAM" id="SSF52058">
    <property type="entry name" value="L domain-like"/>
    <property type="match status" value="1"/>
</dbReference>
<dbReference type="InParanoid" id="A0A409YRX7"/>
<dbReference type="PANTHER" id="PTHR45973">
    <property type="entry name" value="PROTEIN PHOSPHATASE 1 REGULATORY SUBUNIT SDS22-RELATED"/>
    <property type="match status" value="1"/>
</dbReference>
<dbReference type="InterPro" id="IPR050576">
    <property type="entry name" value="Cilia_flagella_integrity"/>
</dbReference>
<dbReference type="SMART" id="SM00365">
    <property type="entry name" value="LRR_SD22"/>
    <property type="match status" value="8"/>
</dbReference>
<comment type="similarity">
    <text evidence="5">Belongs to the SDS22 family.</text>
</comment>
<accession>A0A409YRX7</accession>
<reference evidence="7 8" key="1">
    <citation type="journal article" date="2018" name="Evol. Lett.">
        <title>Horizontal gene cluster transfer increased hallucinogenic mushroom diversity.</title>
        <authorList>
            <person name="Reynolds H.T."/>
            <person name="Vijayakumar V."/>
            <person name="Gluck-Thaler E."/>
            <person name="Korotkin H.B."/>
            <person name="Matheny P.B."/>
            <person name="Slot J.C."/>
        </authorList>
    </citation>
    <scope>NUCLEOTIDE SEQUENCE [LARGE SCALE GENOMIC DNA]</scope>
    <source>
        <strain evidence="7 8">2629</strain>
    </source>
</reference>
<feature type="compositionally biased region" description="Basic and acidic residues" evidence="6">
    <location>
        <begin position="615"/>
        <end position="643"/>
    </location>
</feature>
<comment type="subcellular location">
    <subcellularLocation>
        <location evidence="1">Nucleus</location>
    </subcellularLocation>
</comment>
<keyword evidence="2" id="KW-0433">Leucine-rich repeat</keyword>
<feature type="compositionally biased region" description="Polar residues" evidence="6">
    <location>
        <begin position="693"/>
        <end position="705"/>
    </location>
</feature>
<feature type="region of interest" description="Disordered" evidence="6">
    <location>
        <begin position="395"/>
        <end position="431"/>
    </location>
</feature>
<feature type="region of interest" description="Disordered" evidence="6">
    <location>
        <begin position="1"/>
        <end position="61"/>
    </location>
</feature>
<dbReference type="InterPro" id="IPR032675">
    <property type="entry name" value="LRR_dom_sf"/>
</dbReference>
<keyword evidence="8" id="KW-1185">Reference proteome</keyword>
<evidence type="ECO:0000256" key="2">
    <source>
        <dbReference type="ARBA" id="ARBA00022614"/>
    </source>
</evidence>
<keyword evidence="3" id="KW-0677">Repeat</keyword>
<evidence type="ECO:0000313" key="7">
    <source>
        <dbReference type="EMBL" id="PPR05748.1"/>
    </source>
</evidence>
<dbReference type="Proteomes" id="UP000284842">
    <property type="component" value="Unassembled WGS sequence"/>
</dbReference>
<feature type="region of interest" description="Disordered" evidence="6">
    <location>
        <begin position="614"/>
        <end position="727"/>
    </location>
</feature>
<evidence type="ECO:0000313" key="8">
    <source>
        <dbReference type="Proteomes" id="UP000284842"/>
    </source>
</evidence>
<feature type="compositionally biased region" description="Basic and acidic residues" evidence="6">
    <location>
        <begin position="653"/>
        <end position="670"/>
    </location>
</feature>
<evidence type="ECO:0000256" key="5">
    <source>
        <dbReference type="ARBA" id="ARBA00023460"/>
    </source>
</evidence>